<keyword evidence="5" id="KW-0143">Chaperone</keyword>
<evidence type="ECO:0000256" key="3">
    <source>
        <dbReference type="ARBA" id="ARBA00022490"/>
    </source>
</evidence>
<evidence type="ECO:0000256" key="2">
    <source>
        <dbReference type="ARBA" id="ARBA00008848"/>
    </source>
</evidence>
<proteinExistence type="inferred from homology"/>
<evidence type="ECO:0000256" key="1">
    <source>
        <dbReference type="ARBA" id="ARBA00004496"/>
    </source>
</evidence>
<dbReference type="GO" id="GO:0015631">
    <property type="term" value="F:tubulin binding"/>
    <property type="evidence" value="ECO:0007669"/>
    <property type="project" value="InterPro"/>
</dbReference>
<dbReference type="PROSITE" id="PS51329">
    <property type="entry name" value="C_CAP_COFACTOR_C"/>
    <property type="match status" value="1"/>
</dbReference>
<dbReference type="Gene3D" id="1.20.58.1250">
    <property type="entry name" value="Tubulin Binding Cofactor C, N-terminal domain"/>
    <property type="match status" value="1"/>
</dbReference>
<dbReference type="SMART" id="SM00673">
    <property type="entry name" value="CARP"/>
    <property type="match status" value="1"/>
</dbReference>
<name>A0A8H5Z720_COCSA</name>
<dbReference type="GO" id="GO:0007023">
    <property type="term" value="P:post-chaperonin tubulin folding pathway"/>
    <property type="evidence" value="ECO:0007669"/>
    <property type="project" value="InterPro"/>
</dbReference>
<comment type="subunit">
    <text evidence="6">Supercomplex made of cofactors A to E. Cofactors A and D function by capturing and stabilizing tubulin in a quasi-native conformation. Cofactor E binds to the cofactor D-tubulin complex; interaction with cofactor C then causes the release of tubulin polypeptides that are committed to the native state.</text>
</comment>
<dbReference type="InterPro" id="IPR012945">
    <property type="entry name" value="Tubulin-bd_cofactor_C_dom"/>
</dbReference>
<evidence type="ECO:0000256" key="4">
    <source>
        <dbReference type="ARBA" id="ARBA00022990"/>
    </source>
</evidence>
<keyword evidence="3" id="KW-0963">Cytoplasm</keyword>
<dbReference type="Pfam" id="PF07986">
    <property type="entry name" value="TBCC"/>
    <property type="match status" value="1"/>
</dbReference>
<keyword evidence="4" id="KW-0007">Acetylation</keyword>
<dbReference type="EMBL" id="WNKQ01000021">
    <property type="protein sequence ID" value="KAF5844778.1"/>
    <property type="molecule type" value="Genomic_DNA"/>
</dbReference>
<dbReference type="InterPro" id="IPR016098">
    <property type="entry name" value="CAP/MinC_C"/>
</dbReference>
<accession>A0A8H5Z720</accession>
<feature type="compositionally biased region" description="Low complexity" evidence="7">
    <location>
        <begin position="105"/>
        <end position="114"/>
    </location>
</feature>
<feature type="compositionally biased region" description="Polar residues" evidence="7">
    <location>
        <begin position="141"/>
        <end position="156"/>
    </location>
</feature>
<reference evidence="9" key="1">
    <citation type="submission" date="2019-11" db="EMBL/GenBank/DDBJ databases">
        <title>Bipolaris sorokiniana Genome sequencing.</title>
        <authorList>
            <person name="Wang H."/>
        </authorList>
    </citation>
    <scope>NUCLEOTIDE SEQUENCE</scope>
</reference>
<dbReference type="InterPro" id="IPR017901">
    <property type="entry name" value="C-CAP_CF_C-like"/>
</dbReference>
<dbReference type="PANTHER" id="PTHR15139:SF0">
    <property type="entry name" value="TUBULIN-SPECIFIC CHAPERONE C"/>
    <property type="match status" value="1"/>
</dbReference>
<dbReference type="GO" id="GO:0005737">
    <property type="term" value="C:cytoplasm"/>
    <property type="evidence" value="ECO:0007669"/>
    <property type="project" value="UniProtKB-SubCell"/>
</dbReference>
<dbReference type="GO" id="GO:0007021">
    <property type="term" value="P:tubulin complex assembly"/>
    <property type="evidence" value="ECO:0007669"/>
    <property type="project" value="TreeGrafter"/>
</dbReference>
<dbReference type="InterPro" id="IPR027684">
    <property type="entry name" value="TBCC"/>
</dbReference>
<feature type="compositionally biased region" description="Polar residues" evidence="7">
    <location>
        <begin position="118"/>
        <end position="134"/>
    </location>
</feature>
<protein>
    <recommendedName>
        <fullName evidence="8">C-CAP/cofactor C-like domain-containing protein</fullName>
    </recommendedName>
</protein>
<dbReference type="OMA" id="YFQHEIT"/>
<dbReference type="Pfam" id="PF16752">
    <property type="entry name" value="TBCC_N"/>
    <property type="match status" value="1"/>
</dbReference>
<evidence type="ECO:0000313" key="9">
    <source>
        <dbReference type="EMBL" id="KAF5844778.1"/>
    </source>
</evidence>
<dbReference type="Proteomes" id="UP000624244">
    <property type="component" value="Unassembled WGS sequence"/>
</dbReference>
<dbReference type="PANTHER" id="PTHR15139">
    <property type="entry name" value="TUBULIN FOLDING COFACTOR C"/>
    <property type="match status" value="1"/>
</dbReference>
<sequence>MSESNLKEAFYRKFQDDVASLESQISSLPDTQAASHERNEAIEQCLAGIDRLSHDVMDASSYLPAYDQRTYSEAIKSLSEKLQAIRNAFDPPKKFSFKNKRKEAAAASSTPAPARELPSTSIPQPLQQDDTPSDLTHKSSTRITLASTRSTTNSPTVSHLTSCIVNLTTSKTPFATLYLRNIENTLILCGHVAGPIHITHVTNSVIVTSCRQFRIHDSKNVDIYLHSASRPIFEDCEGLRFAPLPRCYVTHHISESPNLWDQIDDFKWLKAEPSPHFSIIPEDKRIPDHVWINIVPEERGVSLQDILTAVNIQP</sequence>
<evidence type="ECO:0000256" key="7">
    <source>
        <dbReference type="SAM" id="MobiDB-lite"/>
    </source>
</evidence>
<feature type="domain" description="C-CAP/cofactor C-like" evidence="8">
    <location>
        <begin position="136"/>
        <end position="268"/>
    </location>
</feature>
<comment type="similarity">
    <text evidence="2">Belongs to the TBCC family.</text>
</comment>
<evidence type="ECO:0000313" key="10">
    <source>
        <dbReference type="Proteomes" id="UP000624244"/>
    </source>
</evidence>
<dbReference type="AlphaFoldDB" id="A0A8H5Z720"/>
<feature type="region of interest" description="Disordered" evidence="7">
    <location>
        <begin position="98"/>
        <end position="156"/>
    </location>
</feature>
<dbReference type="InterPro" id="IPR006599">
    <property type="entry name" value="CARP_motif"/>
</dbReference>
<evidence type="ECO:0000256" key="6">
    <source>
        <dbReference type="ARBA" id="ARBA00026055"/>
    </source>
</evidence>
<organism evidence="9 10">
    <name type="scientific">Cochliobolus sativus</name>
    <name type="common">Common root rot and spot blotch fungus</name>
    <name type="synonym">Bipolaris sorokiniana</name>
    <dbReference type="NCBI Taxonomy" id="45130"/>
    <lineage>
        <taxon>Eukaryota</taxon>
        <taxon>Fungi</taxon>
        <taxon>Dikarya</taxon>
        <taxon>Ascomycota</taxon>
        <taxon>Pezizomycotina</taxon>
        <taxon>Dothideomycetes</taxon>
        <taxon>Pleosporomycetidae</taxon>
        <taxon>Pleosporales</taxon>
        <taxon>Pleosporineae</taxon>
        <taxon>Pleosporaceae</taxon>
        <taxon>Bipolaris</taxon>
    </lineage>
</organism>
<dbReference type="InterPro" id="IPR038397">
    <property type="entry name" value="TBCC_N_sf"/>
</dbReference>
<gene>
    <name evidence="9" type="ORF">GGP41_008721</name>
</gene>
<evidence type="ECO:0000259" key="8">
    <source>
        <dbReference type="PROSITE" id="PS51329"/>
    </source>
</evidence>
<comment type="caution">
    <text evidence="9">The sequence shown here is derived from an EMBL/GenBank/DDBJ whole genome shotgun (WGS) entry which is preliminary data.</text>
</comment>
<dbReference type="Gene3D" id="2.160.20.70">
    <property type="match status" value="1"/>
</dbReference>
<dbReference type="InterPro" id="IPR031925">
    <property type="entry name" value="TBCC_N"/>
</dbReference>
<comment type="subcellular location">
    <subcellularLocation>
        <location evidence="1">Cytoplasm</location>
    </subcellularLocation>
</comment>
<evidence type="ECO:0000256" key="5">
    <source>
        <dbReference type="ARBA" id="ARBA00023186"/>
    </source>
</evidence>